<evidence type="ECO:0000313" key="6">
    <source>
        <dbReference type="Proteomes" id="UP001597277"/>
    </source>
</evidence>
<name>A0ABW4L1K8_9MICO</name>
<keyword evidence="3" id="KW-1133">Transmembrane helix</keyword>
<feature type="domain" description="Cell envelope-related transcriptional attenuator" evidence="4">
    <location>
        <begin position="121"/>
        <end position="284"/>
    </location>
</feature>
<comment type="similarity">
    <text evidence="1">Belongs to the LytR/CpsA/Psr (LCP) family.</text>
</comment>
<comment type="caution">
    <text evidence="5">The sequence shown here is derived from an EMBL/GenBank/DDBJ whole genome shotgun (WGS) entry which is preliminary data.</text>
</comment>
<organism evidence="5 6">
    <name type="scientific">Georgenia deserti</name>
    <dbReference type="NCBI Taxonomy" id="2093781"/>
    <lineage>
        <taxon>Bacteria</taxon>
        <taxon>Bacillati</taxon>
        <taxon>Actinomycetota</taxon>
        <taxon>Actinomycetes</taxon>
        <taxon>Micrococcales</taxon>
        <taxon>Bogoriellaceae</taxon>
        <taxon>Georgenia</taxon>
    </lineage>
</organism>
<keyword evidence="6" id="KW-1185">Reference proteome</keyword>
<sequence>MPRHAVSLPELAHAASRRLAAARHARSLRRHDLRRRLLTGLLGVAIFLVSSLGFAYAELQGNIGRHDIDDLVGTDRPTRAGQNSDDPPEDPQAGEPLNILVMGSDERTEDEAAQEGVEGMRSDTTMIAHVSADRSRVEVVSIPRDTIVEIPSCTLPDGTETAPQYQARFNSAFATGGSTGDPATAAACTIKTVEQMTGVFIDDFVVVDFAGFENVVDALDGVPMYIPEAVDDPRAHLQLEQGCQVLGGEEALGYARARYSLGDGSDISRIERQQKLVAAIAREALSVQLLTNVPRLYRFLDASTSTLTTGEWLGEIPTMAGLAASLRGIRPSEIRFATMPFVPQGATVSPAPEAEQMWENLHNDRPIDADLTGTGEEPTEESSEDASETATEEETTEEETSEEPDDQTATEEETTPECTR</sequence>
<dbReference type="PANTHER" id="PTHR33392">
    <property type="entry name" value="POLYISOPRENYL-TEICHOIC ACID--PEPTIDOGLYCAN TEICHOIC ACID TRANSFERASE TAGU"/>
    <property type="match status" value="1"/>
</dbReference>
<dbReference type="RefSeq" id="WP_388002475.1">
    <property type="nucleotide sequence ID" value="NZ_JBHUEE010000002.1"/>
</dbReference>
<dbReference type="Pfam" id="PF03816">
    <property type="entry name" value="LytR_cpsA_psr"/>
    <property type="match status" value="1"/>
</dbReference>
<evidence type="ECO:0000256" key="3">
    <source>
        <dbReference type="SAM" id="Phobius"/>
    </source>
</evidence>
<dbReference type="Proteomes" id="UP001597277">
    <property type="component" value="Unassembled WGS sequence"/>
</dbReference>
<evidence type="ECO:0000256" key="2">
    <source>
        <dbReference type="SAM" id="MobiDB-lite"/>
    </source>
</evidence>
<feature type="region of interest" description="Disordered" evidence="2">
    <location>
        <begin position="364"/>
        <end position="420"/>
    </location>
</feature>
<dbReference type="InterPro" id="IPR050922">
    <property type="entry name" value="LytR/CpsA/Psr_CW_biosynth"/>
</dbReference>
<keyword evidence="3" id="KW-0812">Transmembrane</keyword>
<evidence type="ECO:0000313" key="5">
    <source>
        <dbReference type="EMBL" id="MFD1717019.1"/>
    </source>
</evidence>
<proteinExistence type="inferred from homology"/>
<feature type="region of interest" description="Disordered" evidence="2">
    <location>
        <begin position="67"/>
        <end position="96"/>
    </location>
</feature>
<reference evidence="6" key="1">
    <citation type="journal article" date="2019" name="Int. J. Syst. Evol. Microbiol.">
        <title>The Global Catalogue of Microorganisms (GCM) 10K type strain sequencing project: providing services to taxonomists for standard genome sequencing and annotation.</title>
        <authorList>
            <consortium name="The Broad Institute Genomics Platform"/>
            <consortium name="The Broad Institute Genome Sequencing Center for Infectious Disease"/>
            <person name="Wu L."/>
            <person name="Ma J."/>
        </authorList>
    </citation>
    <scope>NUCLEOTIDE SEQUENCE [LARGE SCALE GENOMIC DNA]</scope>
    <source>
        <strain evidence="6">JCM 17130</strain>
    </source>
</reference>
<protein>
    <submittedName>
        <fullName evidence="5">LCP family protein</fullName>
    </submittedName>
</protein>
<feature type="transmembrane region" description="Helical" evidence="3">
    <location>
        <begin position="37"/>
        <end position="57"/>
    </location>
</feature>
<evidence type="ECO:0000256" key="1">
    <source>
        <dbReference type="ARBA" id="ARBA00006068"/>
    </source>
</evidence>
<dbReference type="InterPro" id="IPR004474">
    <property type="entry name" value="LytR_CpsA_psr"/>
</dbReference>
<dbReference type="Gene3D" id="3.40.630.190">
    <property type="entry name" value="LCP protein"/>
    <property type="match status" value="1"/>
</dbReference>
<feature type="compositionally biased region" description="Acidic residues" evidence="2">
    <location>
        <begin position="377"/>
        <end position="420"/>
    </location>
</feature>
<keyword evidence="3" id="KW-0472">Membrane</keyword>
<dbReference type="NCBIfam" id="TIGR00350">
    <property type="entry name" value="lytR_cpsA_psr"/>
    <property type="match status" value="1"/>
</dbReference>
<dbReference type="PANTHER" id="PTHR33392:SF6">
    <property type="entry name" value="POLYISOPRENYL-TEICHOIC ACID--PEPTIDOGLYCAN TEICHOIC ACID TRANSFERASE TAGU"/>
    <property type="match status" value="1"/>
</dbReference>
<gene>
    <name evidence="5" type="ORF">ACFSE6_04185</name>
</gene>
<evidence type="ECO:0000259" key="4">
    <source>
        <dbReference type="Pfam" id="PF03816"/>
    </source>
</evidence>
<accession>A0ABW4L1K8</accession>
<dbReference type="EMBL" id="JBHUEE010000002">
    <property type="protein sequence ID" value="MFD1717019.1"/>
    <property type="molecule type" value="Genomic_DNA"/>
</dbReference>